<protein>
    <submittedName>
        <fullName evidence="1">Uncharacterized protein</fullName>
    </submittedName>
</protein>
<dbReference type="EMBL" id="QTSX02004452">
    <property type="protein sequence ID" value="KAJ9064565.1"/>
    <property type="molecule type" value="Genomic_DNA"/>
</dbReference>
<proteinExistence type="predicted"/>
<comment type="caution">
    <text evidence="1">The sequence shown here is derived from an EMBL/GenBank/DDBJ whole genome shotgun (WGS) entry which is preliminary data.</text>
</comment>
<evidence type="ECO:0000313" key="2">
    <source>
        <dbReference type="Proteomes" id="UP001165960"/>
    </source>
</evidence>
<reference evidence="1" key="1">
    <citation type="submission" date="2022-04" db="EMBL/GenBank/DDBJ databases">
        <title>Genome of the entomopathogenic fungus Entomophthora muscae.</title>
        <authorList>
            <person name="Elya C."/>
            <person name="Lovett B.R."/>
            <person name="Lee E."/>
            <person name="Macias A.M."/>
            <person name="Hajek A.E."/>
            <person name="De Bivort B.L."/>
            <person name="Kasson M.T."/>
            <person name="De Fine Licht H.H."/>
            <person name="Stajich J.E."/>
        </authorList>
    </citation>
    <scope>NUCLEOTIDE SEQUENCE</scope>
    <source>
        <strain evidence="1">Berkeley</strain>
    </source>
</reference>
<dbReference type="Proteomes" id="UP001165960">
    <property type="component" value="Unassembled WGS sequence"/>
</dbReference>
<evidence type="ECO:0000313" key="1">
    <source>
        <dbReference type="EMBL" id="KAJ9064565.1"/>
    </source>
</evidence>
<sequence>MFLWANSIASDYVLLKGFFYLNFFNVSLCFPAFFPLEKFETTCCLLHAPFCGFGKTPAFVLRFFSFGNLFIPLLLVDKCSTGGAKFDRKFPPLSGEKKNQNLGKTDFYGSWNNLTSRQVPATLCQPPTSLLPAQRAPAAQPAACKPPASHMSASHPPARLLPATCEPTPSPSGPATCPQATHPFPDTQPTASRPPGSQDPLPSQPKPTMTPSQSTKPLETEGNSKNNSGAPKEGPTPIFKPNQYSKNNEDNPKITPGDKNNLTYSQWN</sequence>
<organism evidence="1 2">
    <name type="scientific">Entomophthora muscae</name>
    <dbReference type="NCBI Taxonomy" id="34485"/>
    <lineage>
        <taxon>Eukaryota</taxon>
        <taxon>Fungi</taxon>
        <taxon>Fungi incertae sedis</taxon>
        <taxon>Zoopagomycota</taxon>
        <taxon>Entomophthoromycotina</taxon>
        <taxon>Entomophthoromycetes</taxon>
        <taxon>Entomophthorales</taxon>
        <taxon>Entomophthoraceae</taxon>
        <taxon>Entomophthora</taxon>
    </lineage>
</organism>
<name>A0ACC2SQJ9_9FUNG</name>
<keyword evidence="2" id="KW-1185">Reference proteome</keyword>
<gene>
    <name evidence="1" type="ORF">DSO57_1029279</name>
</gene>
<accession>A0ACC2SQJ9</accession>